<dbReference type="InterPro" id="IPR036188">
    <property type="entry name" value="FAD/NAD-bd_sf"/>
</dbReference>
<organism evidence="3 4">
    <name type="scientific">candidate division WOR-1 bacterium RIFCSPLOWO2_02_FULL_46_20</name>
    <dbReference type="NCBI Taxonomy" id="1802567"/>
    <lineage>
        <taxon>Bacteria</taxon>
        <taxon>Bacillati</taxon>
        <taxon>Saganbacteria</taxon>
    </lineage>
</organism>
<dbReference type="Gene3D" id="3.50.50.60">
    <property type="entry name" value="FAD/NAD(P)-binding domain"/>
    <property type="match status" value="2"/>
</dbReference>
<dbReference type="PANTHER" id="PTHR42842">
    <property type="entry name" value="FAD/NAD(P)-BINDING OXIDOREDUCTASE"/>
    <property type="match status" value="1"/>
</dbReference>
<dbReference type="PANTHER" id="PTHR42842:SF3">
    <property type="entry name" value="FAD_NAD(P)-BINDING OXIDOREDUCTASE FAMILY PROTEIN"/>
    <property type="match status" value="1"/>
</dbReference>
<evidence type="ECO:0000256" key="1">
    <source>
        <dbReference type="SAM" id="Phobius"/>
    </source>
</evidence>
<gene>
    <name evidence="3" type="ORF">A3H38_03680</name>
</gene>
<accession>A0A1F4R4C3</accession>
<dbReference type="SUPFAM" id="SSF51905">
    <property type="entry name" value="FAD/NAD(P)-binding domain"/>
    <property type="match status" value="1"/>
</dbReference>
<dbReference type="Pfam" id="PF21688">
    <property type="entry name" value="FAD-depend_C"/>
    <property type="match status" value="1"/>
</dbReference>
<feature type="transmembrane region" description="Helical" evidence="1">
    <location>
        <begin position="94"/>
        <end position="114"/>
    </location>
</feature>
<keyword evidence="1" id="KW-0812">Transmembrane</keyword>
<comment type="caution">
    <text evidence="3">The sequence shown here is derived from an EMBL/GenBank/DDBJ whole genome shotgun (WGS) entry which is preliminary data.</text>
</comment>
<evidence type="ECO:0000313" key="3">
    <source>
        <dbReference type="EMBL" id="OGC03125.1"/>
    </source>
</evidence>
<keyword evidence="1" id="KW-1133">Transmembrane helix</keyword>
<dbReference type="AlphaFoldDB" id="A0A1F4R4C3"/>
<evidence type="ECO:0000259" key="2">
    <source>
        <dbReference type="Pfam" id="PF21688"/>
    </source>
</evidence>
<feature type="domain" description="FAD-dependent protein C-terminal" evidence="2">
    <location>
        <begin position="276"/>
        <end position="463"/>
    </location>
</feature>
<sequence>MRILLHNIKIRLEEDEPAAYNKLAANKLRLNISDVSRVTVYKKSLDARNKREFFYNLSLAVNIPSNYMHSNKFPRLEEVPPKKEPKNILSDRPIIVGFGPAGMFAALTFLAYGIKPVVFERGKKVEDRLQDIRQFEQGGALDPESNAQFGEGGAGTYSDGKLTTRIKETGYVAKVLETFVEHGAPAEIAYLNKPHLGTDRLCAIVKNIREYIVKSGGEINFQSKVTDFLVEGERLKGVAVNGQKHFSTTVVLAIGHSARDTFQLLKDKGVGLEQKPFAVGVRIEHPAELINLMQYGEKYHNHPKLGPAEYALAEGGVYSFCMCPGGEVINAASESGGLVLNGMSNSRRSGKFSNAAIVAMVSTDDFGSSDPLAGVEFQRQIEAKGYRDGWSAPAQNLLDFLNAEKSSSIIPNSYKMGTVPADLNEILPKFVYSELMAAFKRWRERFPLFVSSQALLLAPETRTSSPVRILREQNRRSVSYANLYPVGEGSGYAGGITSSAVDAIKTVETILGVS</sequence>
<evidence type="ECO:0000313" key="4">
    <source>
        <dbReference type="Proteomes" id="UP000176938"/>
    </source>
</evidence>
<proteinExistence type="predicted"/>
<keyword evidence="1" id="KW-0472">Membrane</keyword>
<dbReference type="PIRSF" id="PIRSF038984">
    <property type="entry name" value="FAD_binding_protein"/>
    <property type="match status" value="1"/>
</dbReference>
<dbReference type="Gene3D" id="3.30.70.2700">
    <property type="match status" value="1"/>
</dbReference>
<protein>
    <submittedName>
        <fullName evidence="3">Dehydrogenase</fullName>
    </submittedName>
</protein>
<dbReference type="Proteomes" id="UP000176938">
    <property type="component" value="Unassembled WGS sequence"/>
</dbReference>
<name>A0A1F4R4C3_UNCSA</name>
<reference evidence="3 4" key="1">
    <citation type="journal article" date="2016" name="Nat. Commun.">
        <title>Thousands of microbial genomes shed light on interconnected biogeochemical processes in an aquifer system.</title>
        <authorList>
            <person name="Anantharaman K."/>
            <person name="Brown C.T."/>
            <person name="Hug L.A."/>
            <person name="Sharon I."/>
            <person name="Castelle C.J."/>
            <person name="Probst A.J."/>
            <person name="Thomas B.C."/>
            <person name="Singh A."/>
            <person name="Wilkins M.J."/>
            <person name="Karaoz U."/>
            <person name="Brodie E.L."/>
            <person name="Williams K.H."/>
            <person name="Hubbard S.S."/>
            <person name="Banfield J.F."/>
        </authorList>
    </citation>
    <scope>NUCLEOTIDE SEQUENCE [LARGE SCALE GENOMIC DNA]</scope>
</reference>
<dbReference type="InterPro" id="IPR028348">
    <property type="entry name" value="FAD-binding_protein"/>
</dbReference>
<dbReference type="InterPro" id="IPR049516">
    <property type="entry name" value="FAD-depend_C"/>
</dbReference>
<dbReference type="EMBL" id="METP01000060">
    <property type="protein sequence ID" value="OGC03125.1"/>
    <property type="molecule type" value="Genomic_DNA"/>
</dbReference>